<dbReference type="SUPFAM" id="SSF55486">
    <property type="entry name" value="Metalloproteases ('zincins'), catalytic domain"/>
    <property type="match status" value="1"/>
</dbReference>
<evidence type="ECO:0000259" key="3">
    <source>
        <dbReference type="Pfam" id="PF17899"/>
    </source>
</evidence>
<sequence length="513" mass="57430">MRPLLRTTLALACLWSLPADAQLHYTVDLRQPRTHAAAVTLRVDSLADSIFQFAATAPGTYQTMNIGRFVRGLRATDRRGREIPTRQLSVNSWVIGDPSRVRQVTYQVQDTWNTPVTEFPIYPMAGSAIEEDHALLNAHALLGFPLTMQSSPVRVKLLHPRGWKVVTPLDKGRHGYEARSYDHAVDSPFLLGRDLTTSTLEVTGVPVRIAVHSRGRGIRANQLSDAMRGTLLAAGQFLGRLPVDRYVFLFRFAPRDPRHAMGAWEHGESSAYVLPDTTYFPGVGEGVTDIAAHEFFHIVTPLNVHSEIIENFNFQTPVPSQHLWLYEGLTEWASEKMQLDGGLRTLDQYLAAVVQKSRADRTRFDTTYSLTRLAATSFTTEGAKQYGNIYQRGAIVSGLLDIHLLKLSDGRTGLRNLVVDLAREYGRTRPVPEDSLFQIIAARTSPEILDFFARYVQGNERPPVKAYYALLGIDLVEDEKGIPQRLVVNPNPTPEQLRLREAWLRSGTAPATR</sequence>
<dbReference type="InterPro" id="IPR027268">
    <property type="entry name" value="Peptidase_M4/M1_CTD_sf"/>
</dbReference>
<reference evidence="4" key="1">
    <citation type="submission" date="2020-02" db="EMBL/GenBank/DDBJ databases">
        <authorList>
            <person name="Meier V. D."/>
        </authorList>
    </citation>
    <scope>NUCLEOTIDE SEQUENCE</scope>
    <source>
        <strain evidence="4">AVDCRST_MAG89</strain>
    </source>
</reference>
<dbReference type="EMBL" id="CADCTV010000968">
    <property type="protein sequence ID" value="CAA9371404.1"/>
    <property type="molecule type" value="Genomic_DNA"/>
</dbReference>
<feature type="domain" description="Peptidase M61 catalytic" evidence="2">
    <location>
        <begin position="289"/>
        <end position="395"/>
    </location>
</feature>
<proteinExistence type="predicted"/>
<keyword evidence="1" id="KW-0732">Signal</keyword>
<gene>
    <name evidence="4" type="ORF">AVDCRST_MAG89-4626</name>
</gene>
<evidence type="ECO:0000256" key="1">
    <source>
        <dbReference type="SAM" id="SignalP"/>
    </source>
</evidence>
<evidence type="ECO:0000259" key="2">
    <source>
        <dbReference type="Pfam" id="PF05299"/>
    </source>
</evidence>
<feature type="chain" id="PRO_5026946090" description="Peptidase M61 catalytic domain-containing protein" evidence="1">
    <location>
        <begin position="22"/>
        <end position="513"/>
    </location>
</feature>
<feature type="domain" description="Peptidase M61 N-terminal" evidence="3">
    <location>
        <begin position="24"/>
        <end position="193"/>
    </location>
</feature>
<organism evidence="4">
    <name type="scientific">uncultured Gemmatimonadota bacterium</name>
    <dbReference type="NCBI Taxonomy" id="203437"/>
    <lineage>
        <taxon>Bacteria</taxon>
        <taxon>Pseudomonadati</taxon>
        <taxon>Gemmatimonadota</taxon>
        <taxon>environmental samples</taxon>
    </lineage>
</organism>
<dbReference type="Gene3D" id="2.60.40.3650">
    <property type="match status" value="1"/>
</dbReference>
<accession>A0A6J4MYS5</accession>
<name>A0A6J4MYS5_9BACT</name>
<feature type="signal peptide" evidence="1">
    <location>
        <begin position="1"/>
        <end position="21"/>
    </location>
</feature>
<evidence type="ECO:0000313" key="4">
    <source>
        <dbReference type="EMBL" id="CAA9371404.1"/>
    </source>
</evidence>
<dbReference type="Pfam" id="PF17899">
    <property type="entry name" value="Peptidase_M61_N"/>
    <property type="match status" value="1"/>
</dbReference>
<evidence type="ECO:0008006" key="5">
    <source>
        <dbReference type="Google" id="ProtNLM"/>
    </source>
</evidence>
<dbReference type="InterPro" id="IPR007963">
    <property type="entry name" value="Peptidase_M61_catalytic"/>
</dbReference>
<protein>
    <recommendedName>
        <fullName evidence="5">Peptidase M61 catalytic domain-containing protein</fullName>
    </recommendedName>
</protein>
<dbReference type="Gene3D" id="1.10.390.10">
    <property type="entry name" value="Neutral Protease Domain 2"/>
    <property type="match status" value="1"/>
</dbReference>
<dbReference type="InterPro" id="IPR040756">
    <property type="entry name" value="Peptidase_M61_N"/>
</dbReference>
<dbReference type="AlphaFoldDB" id="A0A6J4MYS5"/>
<dbReference type="Pfam" id="PF05299">
    <property type="entry name" value="Peptidase_M61"/>
    <property type="match status" value="1"/>
</dbReference>